<reference evidence="2" key="1">
    <citation type="submission" date="2013-10" db="EMBL/GenBank/DDBJ databases">
        <title>Genome sequencing of Onchocerca volvulus.</title>
        <authorList>
            <person name="Cotton J."/>
            <person name="Tsai J."/>
            <person name="Stanley E."/>
            <person name="Tracey A."/>
            <person name="Holroyd N."/>
            <person name="Lustigman S."/>
            <person name="Berriman M."/>
        </authorList>
    </citation>
    <scope>NUCLEOTIDE SEQUENCE</scope>
</reference>
<proteinExistence type="predicted"/>
<dbReference type="Proteomes" id="UP000024404">
    <property type="component" value="Unassembled WGS sequence"/>
</dbReference>
<name>A0A8R1XXN0_ONCVO</name>
<evidence type="ECO:0000313" key="2">
    <source>
        <dbReference type="Proteomes" id="UP000024404"/>
    </source>
</evidence>
<keyword evidence="2" id="KW-1185">Reference proteome</keyword>
<evidence type="ECO:0000313" key="1">
    <source>
        <dbReference type="EnsemblMetazoa" id="OVOC4819.1"/>
    </source>
</evidence>
<dbReference type="EnsemblMetazoa" id="OVOC4819.1">
    <property type="protein sequence ID" value="OVOC4819.1"/>
    <property type="gene ID" value="WBGene00241628"/>
</dbReference>
<dbReference type="AlphaFoldDB" id="A0A8R1XXN0"/>
<accession>A0A8R1XXN0</accession>
<sequence>MYILTWSTDAADYKSYRYYNESRNDRILRHFWLLCISTGGHTHAGWEFVQKWFDGEIKKIYSPFWGEALLNLIVNIAVSM</sequence>
<protein>
    <submittedName>
        <fullName evidence="1">Uncharacterized protein</fullName>
    </submittedName>
</protein>
<organism evidence="1 2">
    <name type="scientific">Onchocerca volvulus</name>
    <dbReference type="NCBI Taxonomy" id="6282"/>
    <lineage>
        <taxon>Eukaryota</taxon>
        <taxon>Metazoa</taxon>
        <taxon>Ecdysozoa</taxon>
        <taxon>Nematoda</taxon>
        <taxon>Chromadorea</taxon>
        <taxon>Rhabditida</taxon>
        <taxon>Spirurina</taxon>
        <taxon>Spiruromorpha</taxon>
        <taxon>Filarioidea</taxon>
        <taxon>Onchocercidae</taxon>
        <taxon>Onchocerca</taxon>
    </lineage>
</organism>
<dbReference type="EMBL" id="CMVM020000144">
    <property type="status" value="NOT_ANNOTATED_CDS"/>
    <property type="molecule type" value="Genomic_DNA"/>
</dbReference>
<reference evidence="1" key="2">
    <citation type="submission" date="2022-06" db="UniProtKB">
        <authorList>
            <consortium name="EnsemblMetazoa"/>
        </authorList>
    </citation>
    <scope>IDENTIFICATION</scope>
</reference>